<dbReference type="AlphaFoldDB" id="A0A9Q3QDA3"/>
<dbReference type="Gene3D" id="3.40.50.10810">
    <property type="entry name" value="Tandem AAA-ATPase domain"/>
    <property type="match status" value="1"/>
</dbReference>
<dbReference type="InterPro" id="IPR050628">
    <property type="entry name" value="SNF2_RAD54_helicase_TF"/>
</dbReference>
<keyword evidence="7" id="KW-1185">Reference proteome</keyword>
<dbReference type="InterPro" id="IPR038718">
    <property type="entry name" value="SNF2-like_sf"/>
</dbReference>
<proteinExistence type="predicted"/>
<accession>A0A9Q3QDA3</accession>
<protein>
    <recommendedName>
        <fullName evidence="5">SNF2 N-terminal domain-containing protein</fullName>
    </recommendedName>
</protein>
<dbReference type="InterPro" id="IPR027417">
    <property type="entry name" value="P-loop_NTPase"/>
</dbReference>
<comment type="caution">
    <text evidence="6">The sequence shown here is derived from an EMBL/GenBank/DDBJ whole genome shotgun (WGS) entry which is preliminary data.</text>
</comment>
<evidence type="ECO:0000259" key="5">
    <source>
        <dbReference type="Pfam" id="PF00176"/>
    </source>
</evidence>
<dbReference type="Proteomes" id="UP000765509">
    <property type="component" value="Unassembled WGS sequence"/>
</dbReference>
<evidence type="ECO:0000256" key="2">
    <source>
        <dbReference type="ARBA" id="ARBA00022801"/>
    </source>
</evidence>
<keyword evidence="1" id="KW-0547">Nucleotide-binding</keyword>
<feature type="domain" description="SNF2 N-terminal" evidence="5">
    <location>
        <begin position="2"/>
        <end position="96"/>
    </location>
</feature>
<keyword evidence="4" id="KW-0472">Membrane</keyword>
<keyword evidence="2" id="KW-0378">Hydrolase</keyword>
<evidence type="ECO:0000256" key="1">
    <source>
        <dbReference type="ARBA" id="ARBA00022741"/>
    </source>
</evidence>
<organism evidence="6 7">
    <name type="scientific">Austropuccinia psidii MF-1</name>
    <dbReference type="NCBI Taxonomy" id="1389203"/>
    <lineage>
        <taxon>Eukaryota</taxon>
        <taxon>Fungi</taxon>
        <taxon>Dikarya</taxon>
        <taxon>Basidiomycota</taxon>
        <taxon>Pucciniomycotina</taxon>
        <taxon>Pucciniomycetes</taxon>
        <taxon>Pucciniales</taxon>
        <taxon>Sphaerophragmiaceae</taxon>
        <taxon>Austropuccinia</taxon>
    </lineage>
</organism>
<name>A0A9Q3QDA3_9BASI</name>
<evidence type="ECO:0000256" key="4">
    <source>
        <dbReference type="SAM" id="Phobius"/>
    </source>
</evidence>
<feature type="non-terminal residue" evidence="6">
    <location>
        <position position="1"/>
    </location>
</feature>
<keyword evidence="3" id="KW-0067">ATP-binding</keyword>
<evidence type="ECO:0000313" key="7">
    <source>
        <dbReference type="Proteomes" id="UP000765509"/>
    </source>
</evidence>
<dbReference type="Pfam" id="PF00176">
    <property type="entry name" value="SNF2-rel_dom"/>
    <property type="match status" value="1"/>
</dbReference>
<dbReference type="Gene3D" id="3.40.50.300">
    <property type="entry name" value="P-loop containing nucleotide triphosphate hydrolases"/>
    <property type="match status" value="1"/>
</dbReference>
<dbReference type="SUPFAM" id="SSF52540">
    <property type="entry name" value="P-loop containing nucleoside triphosphate hydrolases"/>
    <property type="match status" value="1"/>
</dbReference>
<reference evidence="6" key="1">
    <citation type="submission" date="2021-03" db="EMBL/GenBank/DDBJ databases">
        <title>Draft genome sequence of rust myrtle Austropuccinia psidii MF-1, a brazilian biotype.</title>
        <authorList>
            <person name="Quecine M.C."/>
            <person name="Pachon D.M.R."/>
            <person name="Bonatelli M.L."/>
            <person name="Correr F.H."/>
            <person name="Franceschini L.M."/>
            <person name="Leite T.F."/>
            <person name="Margarido G.R.A."/>
            <person name="Almeida C.A."/>
            <person name="Ferrarezi J.A."/>
            <person name="Labate C.A."/>
        </authorList>
    </citation>
    <scope>NUCLEOTIDE SEQUENCE</scope>
    <source>
        <strain evidence="6">MF-1</strain>
    </source>
</reference>
<evidence type="ECO:0000256" key="3">
    <source>
        <dbReference type="ARBA" id="ARBA00022840"/>
    </source>
</evidence>
<dbReference type="EMBL" id="AVOT02153480">
    <property type="protein sequence ID" value="MBW0593285.1"/>
    <property type="molecule type" value="Genomic_DNA"/>
</dbReference>
<keyword evidence="4" id="KW-0812">Transmembrane</keyword>
<gene>
    <name evidence="6" type="ORF">O181_133000</name>
</gene>
<dbReference type="PANTHER" id="PTHR45626">
    <property type="entry name" value="TRANSCRIPTION TERMINATION FACTOR 2-RELATED"/>
    <property type="match status" value="1"/>
</dbReference>
<feature type="transmembrane region" description="Helical" evidence="4">
    <location>
        <begin position="211"/>
        <end position="235"/>
    </location>
</feature>
<dbReference type="GO" id="GO:0005634">
    <property type="term" value="C:nucleus"/>
    <property type="evidence" value="ECO:0007669"/>
    <property type="project" value="TreeGrafter"/>
</dbReference>
<dbReference type="GO" id="GO:0016787">
    <property type="term" value="F:hydrolase activity"/>
    <property type="evidence" value="ECO:0007669"/>
    <property type="project" value="UniProtKB-KW"/>
</dbReference>
<dbReference type="GO" id="GO:0006281">
    <property type="term" value="P:DNA repair"/>
    <property type="evidence" value="ECO:0007669"/>
    <property type="project" value="TreeGrafter"/>
</dbReference>
<evidence type="ECO:0000313" key="6">
    <source>
        <dbReference type="EMBL" id="MBW0593285.1"/>
    </source>
</evidence>
<dbReference type="InterPro" id="IPR000330">
    <property type="entry name" value="SNF2_N"/>
</dbReference>
<dbReference type="PANTHER" id="PTHR45626:SF22">
    <property type="entry name" value="DNA REPAIR PROTEIN RAD5"/>
    <property type="match status" value="1"/>
</dbReference>
<dbReference type="GO" id="GO:0008094">
    <property type="term" value="F:ATP-dependent activity, acting on DNA"/>
    <property type="evidence" value="ECO:0007669"/>
    <property type="project" value="TreeGrafter"/>
</dbReference>
<keyword evidence="4" id="KW-1133">Transmembrane helix</keyword>
<dbReference type="GO" id="GO:0005524">
    <property type="term" value="F:ATP binding"/>
    <property type="evidence" value="ECO:0007669"/>
    <property type="project" value="UniProtKB-KW"/>
</dbReference>
<sequence>YIRSQYTATHRAINSLLSSRQICLTGTPIHNTIYDLLGIISFITQPQSADQDNWSPFILSSLSKGCNDILHLALRHLSLHCTKTTHLKSLPTISHHYERSHSTQQCSKNIPHYTKNDYHPKAKDEENVSEISISCKYVVTITSCLTQLQMWIWKTTRAGALRITPQKSHKLLIGIALAHHSILLARIDGTIIARAQEKALKNFFNNPECEVLISSIAAAGTGLNIACANIVYLMVRGPPKVYLDVWTLTSTLPGAQLEPSHSGSGC</sequence>
<dbReference type="OrthoDB" id="2505291at2759"/>